<dbReference type="RefSeq" id="WP_264847076.1">
    <property type="nucleotide sequence ID" value="NZ_BPMA01000040.1"/>
</dbReference>
<organism evidence="1 3">
    <name type="scientific">Capnocytophaga catalasegens</name>
    <dbReference type="NCBI Taxonomy" id="1004260"/>
    <lineage>
        <taxon>Bacteria</taxon>
        <taxon>Pseudomonadati</taxon>
        <taxon>Bacteroidota</taxon>
        <taxon>Flavobacteriia</taxon>
        <taxon>Flavobacteriales</taxon>
        <taxon>Flavobacteriaceae</taxon>
        <taxon>Capnocytophaga</taxon>
    </lineage>
</organism>
<dbReference type="EMBL" id="BQKA01000046">
    <property type="protein sequence ID" value="GJM51261.1"/>
    <property type="molecule type" value="Genomic_DNA"/>
</dbReference>
<dbReference type="Proteomes" id="UP001208692">
    <property type="component" value="Unassembled WGS sequence"/>
</dbReference>
<accession>A0AAV5B056</accession>
<name>A0AAV5B056_9FLAO</name>
<comment type="caution">
    <text evidence="1">The sequence shown here is derived from an EMBL/GenBank/DDBJ whole genome shotgun (WGS) entry which is preliminary data.</text>
</comment>
<gene>
    <name evidence="1" type="ORF">RCZ15_22340</name>
    <name evidence="2" type="ORF">RCZ16_16600</name>
</gene>
<protein>
    <submittedName>
        <fullName evidence="1">Uncharacterized protein</fullName>
    </submittedName>
</protein>
<evidence type="ECO:0000313" key="3">
    <source>
        <dbReference type="Proteomes" id="UP001207736"/>
    </source>
</evidence>
<evidence type="ECO:0000313" key="2">
    <source>
        <dbReference type="EMBL" id="GJM53343.1"/>
    </source>
</evidence>
<reference evidence="1 4" key="1">
    <citation type="submission" date="2021-11" db="EMBL/GenBank/DDBJ databases">
        <title>Draft genome sequence of Capnocytophaga sp. strain KC07075 isolated from cat oral cavity.</title>
        <authorList>
            <person name="Suzuki M."/>
            <person name="Imaoka K."/>
            <person name="Kimura M."/>
            <person name="Morikawa S."/>
            <person name="Maeda K."/>
        </authorList>
    </citation>
    <scope>NUCLEOTIDE SEQUENCE</scope>
    <source>
        <strain evidence="1">KC07075</strain>
        <strain evidence="2 4">KC07079</strain>
    </source>
</reference>
<dbReference type="AlphaFoldDB" id="A0AAV5B056"/>
<evidence type="ECO:0000313" key="4">
    <source>
        <dbReference type="Proteomes" id="UP001208692"/>
    </source>
</evidence>
<proteinExistence type="predicted"/>
<evidence type="ECO:0000313" key="1">
    <source>
        <dbReference type="EMBL" id="GJM51261.1"/>
    </source>
</evidence>
<dbReference type="Proteomes" id="UP001207736">
    <property type="component" value="Unassembled WGS sequence"/>
</dbReference>
<sequence>MSVIAKLYFDGGERTLLSYNFQANKYLGNNGHPSFLKEMVFNVSFYPEKGDEFFYRWVLNKSEEPQRVKIVLYDIIWKRVVEQHEIIYSTGVKFESEFDHQKGTINHLTIPVLTLITNEIYYTDIRFGGYITGELERQKKVSKEPEIVGYYFKDIEGNRISQDELEPEMEIYLYLETENASNQTLTIDLNDPRIDYEYEGQIVENDVLKDIAITGNTTRIKLKTVEPKN</sequence>
<dbReference type="EMBL" id="BQKB01000036">
    <property type="protein sequence ID" value="GJM53343.1"/>
    <property type="molecule type" value="Genomic_DNA"/>
</dbReference>
<keyword evidence="4" id="KW-1185">Reference proteome</keyword>